<gene>
    <name evidence="5" type="ORF">BAE44_0004425</name>
</gene>
<dbReference type="AlphaFoldDB" id="A0A1E5WAV1"/>
<proteinExistence type="inferred from homology"/>
<dbReference type="SUPFAM" id="SSF53901">
    <property type="entry name" value="Thiolase-like"/>
    <property type="match status" value="1"/>
</dbReference>
<dbReference type="OrthoDB" id="329835at2759"/>
<dbReference type="InterPro" id="IPR011141">
    <property type="entry name" value="Polyketide_synthase_type-III"/>
</dbReference>
<evidence type="ECO:0000313" key="6">
    <source>
        <dbReference type="Proteomes" id="UP000095767"/>
    </source>
</evidence>
<evidence type="ECO:0000259" key="3">
    <source>
        <dbReference type="Pfam" id="PF00195"/>
    </source>
</evidence>
<evidence type="ECO:0000256" key="1">
    <source>
        <dbReference type="ARBA" id="ARBA00005531"/>
    </source>
</evidence>
<accession>A0A1E5WAV1</accession>
<dbReference type="InterPro" id="IPR012328">
    <property type="entry name" value="Chalcone/stilbene_synt_C"/>
</dbReference>
<dbReference type="CDD" id="cd00831">
    <property type="entry name" value="CHS_like"/>
    <property type="match status" value="1"/>
</dbReference>
<name>A0A1E5WAV1_9POAL</name>
<keyword evidence="2" id="KW-0808">Transferase</keyword>
<sequence>LDRALPSLGSHLEFLDRAVPSLGTRLSITEEALPELTAAAAEKAIEEWGRPVTEITHLVLSTNSGAGVPGADLRLADLVGLRPTVQRTMLYIHGCSAGSGAFRVAKDLAENNRSARVLVVSADVSVIGFRGPDEAHLDALVVNSLFGDGAGAAIIGAGPMIAVERPIFHMVAASQATLPGTERAVWMRLSENGLDYRMSGELPALVRGSIEQCLMDAVAPLGLTGGGGWNSLFWAVHPGGRAILDNYETALGLEPEKLAASRHVLSEYGNMLGATIIFVLDELRRRRRGGDVDCEWGIMLGLGPGLTVETMVLHAAGSQDED</sequence>
<organism evidence="5 6">
    <name type="scientific">Dichanthelium oligosanthes</name>
    <dbReference type="NCBI Taxonomy" id="888268"/>
    <lineage>
        <taxon>Eukaryota</taxon>
        <taxon>Viridiplantae</taxon>
        <taxon>Streptophyta</taxon>
        <taxon>Embryophyta</taxon>
        <taxon>Tracheophyta</taxon>
        <taxon>Spermatophyta</taxon>
        <taxon>Magnoliopsida</taxon>
        <taxon>Liliopsida</taxon>
        <taxon>Poales</taxon>
        <taxon>Poaceae</taxon>
        <taxon>PACMAD clade</taxon>
        <taxon>Panicoideae</taxon>
        <taxon>Panicodae</taxon>
        <taxon>Paniceae</taxon>
        <taxon>Dichantheliinae</taxon>
        <taxon>Dichanthelium</taxon>
    </lineage>
</organism>
<dbReference type="Gene3D" id="3.40.47.10">
    <property type="match status" value="2"/>
</dbReference>
<keyword evidence="2" id="KW-0012">Acyltransferase</keyword>
<keyword evidence="6" id="KW-1185">Reference proteome</keyword>
<dbReference type="STRING" id="888268.A0A1E5WAV1"/>
<feature type="domain" description="Chalcone/stilbene synthase N-terminal" evidence="3">
    <location>
        <begin position="13"/>
        <end position="159"/>
    </location>
</feature>
<dbReference type="PANTHER" id="PTHR11877:SF47">
    <property type="entry name" value="OS11G0529900 PROTEIN"/>
    <property type="match status" value="1"/>
</dbReference>
<dbReference type="FunFam" id="3.40.47.10:FF:000014">
    <property type="entry name" value="Chalcone synthase 1"/>
    <property type="match status" value="1"/>
</dbReference>
<dbReference type="InterPro" id="IPR016039">
    <property type="entry name" value="Thiolase-like"/>
</dbReference>
<dbReference type="Pfam" id="PF02797">
    <property type="entry name" value="Chal_sti_synt_C"/>
    <property type="match status" value="1"/>
</dbReference>
<feature type="domain" description="Chalcone/stilbene synthase C-terminal" evidence="4">
    <location>
        <begin position="170"/>
        <end position="315"/>
    </location>
</feature>
<evidence type="ECO:0000313" key="5">
    <source>
        <dbReference type="EMBL" id="OEL34556.1"/>
    </source>
</evidence>
<dbReference type="InterPro" id="IPR001099">
    <property type="entry name" value="Chalcone/stilbene_synt_N"/>
</dbReference>
<feature type="non-terminal residue" evidence="5">
    <location>
        <position position="1"/>
    </location>
</feature>
<protein>
    <submittedName>
        <fullName evidence="5">Bisdemethoxycurcumin synthase</fullName>
    </submittedName>
</protein>
<dbReference type="Pfam" id="PF00195">
    <property type="entry name" value="Chal_sti_synt_N"/>
    <property type="match status" value="1"/>
</dbReference>
<dbReference type="GO" id="GO:0030639">
    <property type="term" value="P:polyketide biosynthetic process"/>
    <property type="evidence" value="ECO:0007669"/>
    <property type="project" value="TreeGrafter"/>
</dbReference>
<dbReference type="Proteomes" id="UP000095767">
    <property type="component" value="Unassembled WGS sequence"/>
</dbReference>
<comment type="similarity">
    <text evidence="1 2">Belongs to the thiolase-like superfamily. Chalcone/stilbene synthases family.</text>
</comment>
<dbReference type="EMBL" id="LWDX02014985">
    <property type="protein sequence ID" value="OEL34556.1"/>
    <property type="molecule type" value="Genomic_DNA"/>
</dbReference>
<dbReference type="PANTHER" id="PTHR11877">
    <property type="entry name" value="HYDROXYMETHYLGLUTARYL-COA SYNTHASE"/>
    <property type="match status" value="1"/>
</dbReference>
<evidence type="ECO:0000259" key="4">
    <source>
        <dbReference type="Pfam" id="PF02797"/>
    </source>
</evidence>
<evidence type="ECO:0000256" key="2">
    <source>
        <dbReference type="RuleBase" id="RU003633"/>
    </source>
</evidence>
<reference evidence="5 6" key="1">
    <citation type="submission" date="2016-09" db="EMBL/GenBank/DDBJ databases">
        <title>The draft genome of Dichanthelium oligosanthes: A C3 panicoid grass species.</title>
        <authorList>
            <person name="Studer A.J."/>
            <person name="Schnable J.C."/>
            <person name="Brutnell T.P."/>
        </authorList>
    </citation>
    <scope>NUCLEOTIDE SEQUENCE [LARGE SCALE GENOMIC DNA]</scope>
    <source>
        <strain evidence="6">cv. Kellogg 1175</strain>
        <tissue evidence="5">Leaf</tissue>
    </source>
</reference>
<dbReference type="GO" id="GO:0016747">
    <property type="term" value="F:acyltransferase activity, transferring groups other than amino-acyl groups"/>
    <property type="evidence" value="ECO:0007669"/>
    <property type="project" value="InterPro"/>
</dbReference>
<comment type="caution">
    <text evidence="5">The sequence shown here is derived from an EMBL/GenBank/DDBJ whole genome shotgun (WGS) entry which is preliminary data.</text>
</comment>